<dbReference type="AlphaFoldDB" id="A0A8J2ZCG0"/>
<keyword evidence="2" id="KW-1185">Reference proteome</keyword>
<accession>A0A8J2ZCG0</accession>
<dbReference type="InterPro" id="IPR029045">
    <property type="entry name" value="ClpP/crotonase-like_dom_sf"/>
</dbReference>
<evidence type="ECO:0000313" key="1">
    <source>
        <dbReference type="EMBL" id="GGG40484.1"/>
    </source>
</evidence>
<dbReference type="EMBL" id="BMKS01000009">
    <property type="protein sequence ID" value="GGG40484.1"/>
    <property type="molecule type" value="Genomic_DNA"/>
</dbReference>
<dbReference type="Gene3D" id="3.90.226.10">
    <property type="entry name" value="2-enoyl-CoA Hydratase, Chain A, domain 1"/>
    <property type="match status" value="1"/>
</dbReference>
<evidence type="ECO:0008006" key="3">
    <source>
        <dbReference type="Google" id="ProtNLM"/>
    </source>
</evidence>
<protein>
    <recommendedName>
        <fullName evidence="3">Enoyl-CoA hydratase</fullName>
    </recommendedName>
</protein>
<organism evidence="1 2">
    <name type="scientific">Caldovatus sediminis</name>
    <dbReference type="NCBI Taxonomy" id="2041189"/>
    <lineage>
        <taxon>Bacteria</taxon>
        <taxon>Pseudomonadati</taxon>
        <taxon>Pseudomonadota</taxon>
        <taxon>Alphaproteobacteria</taxon>
        <taxon>Acetobacterales</taxon>
        <taxon>Roseomonadaceae</taxon>
        <taxon>Caldovatus</taxon>
    </lineage>
</organism>
<sequence length="56" mass="5789">MSGAVREERREDGVALLRLDNAAHRNALNDSMIAGLTVALGALADEAVRAAGMNPG</sequence>
<dbReference type="RefSeq" id="WP_188901650.1">
    <property type="nucleotide sequence ID" value="NZ_BMKS01000009.1"/>
</dbReference>
<dbReference type="SUPFAM" id="SSF52096">
    <property type="entry name" value="ClpP/crotonase"/>
    <property type="match status" value="1"/>
</dbReference>
<dbReference type="Proteomes" id="UP000597507">
    <property type="component" value="Unassembled WGS sequence"/>
</dbReference>
<proteinExistence type="predicted"/>
<reference evidence="1 2" key="1">
    <citation type="journal article" date="2014" name="Int. J. Syst. Evol. Microbiol.">
        <title>Complete genome sequence of Corynebacterium casei LMG S-19264T (=DSM 44701T), isolated from a smear-ripened cheese.</title>
        <authorList>
            <consortium name="US DOE Joint Genome Institute (JGI-PGF)"/>
            <person name="Walter F."/>
            <person name="Albersmeier A."/>
            <person name="Kalinowski J."/>
            <person name="Ruckert C."/>
        </authorList>
    </citation>
    <scope>NUCLEOTIDE SEQUENCE [LARGE SCALE GENOMIC DNA]</scope>
    <source>
        <strain evidence="1 2">CGMCC 1.16330</strain>
    </source>
</reference>
<gene>
    <name evidence="1" type="ORF">GCM10010964_30140</name>
</gene>
<evidence type="ECO:0000313" key="2">
    <source>
        <dbReference type="Proteomes" id="UP000597507"/>
    </source>
</evidence>
<name>A0A8J2ZCG0_9PROT</name>
<comment type="caution">
    <text evidence="1">The sequence shown here is derived from an EMBL/GenBank/DDBJ whole genome shotgun (WGS) entry which is preliminary data.</text>
</comment>